<reference evidence="2 3" key="1">
    <citation type="submission" date="2020-06" db="EMBL/GenBank/DDBJ databases">
        <authorList>
            <person name="Cao W.R."/>
        </authorList>
    </citation>
    <scope>NUCLEOTIDE SEQUENCE [LARGE SCALE GENOMIC DNA]</scope>
    <source>
        <strain evidence="2 3">B1Z28</strain>
    </source>
</reference>
<evidence type="ECO:0000313" key="3">
    <source>
        <dbReference type="Proteomes" id="UP000630805"/>
    </source>
</evidence>
<evidence type="ECO:0000256" key="1">
    <source>
        <dbReference type="SAM" id="MobiDB-lite"/>
    </source>
</evidence>
<name>A0ABX2PV40_9RHOB</name>
<dbReference type="RefSeq" id="WP_176867095.1">
    <property type="nucleotide sequence ID" value="NZ_JABXWT010000017.1"/>
</dbReference>
<feature type="compositionally biased region" description="Polar residues" evidence="1">
    <location>
        <begin position="385"/>
        <end position="399"/>
    </location>
</feature>
<comment type="caution">
    <text evidence="2">The sequence shown here is derived from an EMBL/GenBank/DDBJ whole genome shotgun (WGS) entry which is preliminary data.</text>
</comment>
<organism evidence="2 3">
    <name type="scientific">Ruegeria haliotis</name>
    <dbReference type="NCBI Taxonomy" id="2747601"/>
    <lineage>
        <taxon>Bacteria</taxon>
        <taxon>Pseudomonadati</taxon>
        <taxon>Pseudomonadota</taxon>
        <taxon>Alphaproteobacteria</taxon>
        <taxon>Rhodobacterales</taxon>
        <taxon>Roseobacteraceae</taxon>
        <taxon>Ruegeria</taxon>
    </lineage>
</organism>
<evidence type="ECO:0008006" key="4">
    <source>
        <dbReference type="Google" id="ProtNLM"/>
    </source>
</evidence>
<dbReference type="Proteomes" id="UP000630805">
    <property type="component" value="Unassembled WGS sequence"/>
</dbReference>
<accession>A0ABX2PV40</accession>
<feature type="region of interest" description="Disordered" evidence="1">
    <location>
        <begin position="380"/>
        <end position="399"/>
    </location>
</feature>
<evidence type="ECO:0000313" key="2">
    <source>
        <dbReference type="EMBL" id="NVO58048.1"/>
    </source>
</evidence>
<gene>
    <name evidence="2" type="ORF">HW561_19820</name>
</gene>
<sequence>MASIIRSINDLPTLRCSIGVRNRKPVLLTQPYIGADKLDSELETPFIAPDGQEFLQHTLSQPNLPVARHIEILHKAALEGVPLWLQLSQDSADAALLPWEEAIFHRTGRRTLRISNFVKPLHTAARPASGCVCIGTHAKGDFSLTDEIAELLTSLAVALNENTYDARVSVFAPPWETEKLRRYLSFADTGGLLIDIVDLSPAGYDPAPQTRSISDSPQVTNPWLRWIQDHHRDTGLDGVHFICPGYTARDQGALALAESPGENDDTRWARFVGQDELMRFYDPLGVSIMGFTAMGSSRWADGIHSPAYQLSWARPGPTYVKPAGPAAYHFGSLLRGIWTPSGIHPELPPQAPAYAYPDMLVPAALVADLVEVDPPFVTPHPEGETWSSSQRISPVGDSSSTGLCTHIRDHPACRGSRPATSG</sequence>
<protein>
    <recommendedName>
        <fullName evidence="4">T4 beta protein</fullName>
    </recommendedName>
</protein>
<dbReference type="EMBL" id="JABXWT010000017">
    <property type="protein sequence ID" value="NVO58048.1"/>
    <property type="molecule type" value="Genomic_DNA"/>
</dbReference>
<proteinExistence type="predicted"/>
<keyword evidence="3" id="KW-1185">Reference proteome</keyword>